<evidence type="ECO:0000313" key="3">
    <source>
        <dbReference type="Proteomes" id="UP001597205"/>
    </source>
</evidence>
<dbReference type="RefSeq" id="WP_380895389.1">
    <property type="nucleotide sequence ID" value="NZ_JBHTKY010000007.1"/>
</dbReference>
<name>A0ABW3RJL4_9SPHI</name>
<sequence>MATRNSNNGHRGLQVCKVSAILLPTSFHSPSSLVRTLFGPRSELLRKTPEQGPNEVRRKEDSEWNESGTRVE</sequence>
<dbReference type="EMBL" id="JBHTKY010000007">
    <property type="protein sequence ID" value="MFD1165399.1"/>
    <property type="molecule type" value="Genomic_DNA"/>
</dbReference>
<organism evidence="2 3">
    <name type="scientific">Sphingobacterium daejeonense</name>
    <dbReference type="NCBI Taxonomy" id="371142"/>
    <lineage>
        <taxon>Bacteria</taxon>
        <taxon>Pseudomonadati</taxon>
        <taxon>Bacteroidota</taxon>
        <taxon>Sphingobacteriia</taxon>
        <taxon>Sphingobacteriales</taxon>
        <taxon>Sphingobacteriaceae</taxon>
        <taxon>Sphingobacterium</taxon>
    </lineage>
</organism>
<gene>
    <name evidence="2" type="ORF">ACFQ2C_07270</name>
</gene>
<feature type="region of interest" description="Disordered" evidence="1">
    <location>
        <begin position="39"/>
        <end position="72"/>
    </location>
</feature>
<proteinExistence type="predicted"/>
<protein>
    <submittedName>
        <fullName evidence="2">Uncharacterized protein</fullName>
    </submittedName>
</protein>
<evidence type="ECO:0000256" key="1">
    <source>
        <dbReference type="SAM" id="MobiDB-lite"/>
    </source>
</evidence>
<comment type="caution">
    <text evidence="2">The sequence shown here is derived from an EMBL/GenBank/DDBJ whole genome shotgun (WGS) entry which is preliminary data.</text>
</comment>
<keyword evidence="3" id="KW-1185">Reference proteome</keyword>
<feature type="compositionally biased region" description="Basic and acidic residues" evidence="1">
    <location>
        <begin position="43"/>
        <end position="62"/>
    </location>
</feature>
<reference evidence="3" key="1">
    <citation type="journal article" date="2019" name="Int. J. Syst. Evol. Microbiol.">
        <title>The Global Catalogue of Microorganisms (GCM) 10K type strain sequencing project: providing services to taxonomists for standard genome sequencing and annotation.</title>
        <authorList>
            <consortium name="The Broad Institute Genomics Platform"/>
            <consortium name="The Broad Institute Genome Sequencing Center for Infectious Disease"/>
            <person name="Wu L."/>
            <person name="Ma J."/>
        </authorList>
    </citation>
    <scope>NUCLEOTIDE SEQUENCE [LARGE SCALE GENOMIC DNA]</scope>
    <source>
        <strain evidence="3">CCUG 52468</strain>
    </source>
</reference>
<dbReference type="Proteomes" id="UP001597205">
    <property type="component" value="Unassembled WGS sequence"/>
</dbReference>
<evidence type="ECO:0000313" key="2">
    <source>
        <dbReference type="EMBL" id="MFD1165399.1"/>
    </source>
</evidence>
<accession>A0ABW3RJL4</accession>